<dbReference type="EMBL" id="WVTB01000016">
    <property type="protein sequence ID" value="KAF3809597.1"/>
    <property type="molecule type" value="Genomic_DNA"/>
</dbReference>
<sequence>MHIYSITRLLQNEKMKSSHSQKGAEPKCTQAQNQTRSEALTSDLELTDDSLEEVYPEGGVAAYLVVLGSFCAIMGGLGLMNSIGIYQSWISTHQLHDVDEGKLAWIFGLFNFMVFFCGIQIGPVFDVHGPTWLMAASIVLYVAVFVSIGFCEEYWHFLVVIGLVAGSATSIIFVVPVATVGQYFQVKRGAATGLAMAGGSLGGVMFPLIFDSLSEMIGFAWTTRSMGLMTIVLLMIGCLLVRPRVSFRDTLPLNKSILPDFRILLQHNVLLMTIGVFFIEWGFFIGLEYVASYSLVHGIGKRLSYLMIVFLNAGSVPGRWLPGFVADRFGRMNTMIATNVLCIIAILGIWLPASGSVAAVIVFCVAFGFASGSNISLVPVCVGEYCSTQDYGRYYSTVYTVVSLGALTGVPIAGAILEKSHGSYSGLIIFAGVSYVAGTACFVGLVVLHRQSS</sequence>
<keyword evidence="4" id="KW-0812">Transmembrane</keyword>
<reference evidence="6" key="1">
    <citation type="journal article" date="2020" name="Phytopathology">
        <title>Genome sequence and comparative analysis of Colletotrichum gloeosporioides isolated from Liriodendron leaves.</title>
        <authorList>
            <person name="Fu F.F."/>
            <person name="Hao Z."/>
            <person name="Wang P."/>
            <person name="Lu Y."/>
            <person name="Xue L.J."/>
            <person name="Wei G."/>
            <person name="Tian Y."/>
            <person name="Baishi H."/>
            <person name="Xu H."/>
            <person name="Shi J."/>
            <person name="Cheng T."/>
            <person name="Wang G."/>
            <person name="Yi Y."/>
            <person name="Chen J."/>
        </authorList>
    </citation>
    <scope>NUCLEOTIDE SEQUENCE</scope>
    <source>
        <strain evidence="6">Lc1</strain>
    </source>
</reference>
<feature type="region of interest" description="Disordered" evidence="3">
    <location>
        <begin position="13"/>
        <end position="35"/>
    </location>
</feature>
<feature type="transmembrane region" description="Helical" evidence="4">
    <location>
        <begin position="269"/>
        <end position="291"/>
    </location>
</feature>
<dbReference type="SUPFAM" id="SSF103473">
    <property type="entry name" value="MFS general substrate transporter"/>
    <property type="match status" value="1"/>
</dbReference>
<accession>A0A8H4FPE4</accession>
<organism evidence="6 7">
    <name type="scientific">Colletotrichum gloeosporioides</name>
    <name type="common">Anthracnose fungus</name>
    <name type="synonym">Glomerella cingulata</name>
    <dbReference type="NCBI Taxonomy" id="474922"/>
    <lineage>
        <taxon>Eukaryota</taxon>
        <taxon>Fungi</taxon>
        <taxon>Dikarya</taxon>
        <taxon>Ascomycota</taxon>
        <taxon>Pezizomycotina</taxon>
        <taxon>Sordariomycetes</taxon>
        <taxon>Hypocreomycetidae</taxon>
        <taxon>Glomerellales</taxon>
        <taxon>Glomerellaceae</taxon>
        <taxon>Colletotrichum</taxon>
        <taxon>Colletotrichum gloeosporioides species complex</taxon>
    </lineage>
</organism>
<dbReference type="GO" id="GO:0016020">
    <property type="term" value="C:membrane"/>
    <property type="evidence" value="ECO:0007669"/>
    <property type="project" value="UniProtKB-SubCell"/>
</dbReference>
<protein>
    <submittedName>
        <fullName evidence="6">Riboflavin transporter MCH5</fullName>
    </submittedName>
</protein>
<evidence type="ECO:0000259" key="5">
    <source>
        <dbReference type="PROSITE" id="PS50850"/>
    </source>
</evidence>
<evidence type="ECO:0000313" key="7">
    <source>
        <dbReference type="Proteomes" id="UP000613401"/>
    </source>
</evidence>
<comment type="subcellular location">
    <subcellularLocation>
        <location evidence="1">Membrane</location>
        <topology evidence="1">Multi-pass membrane protein</topology>
    </subcellularLocation>
</comment>
<name>A0A8H4FPE4_COLGL</name>
<dbReference type="PROSITE" id="PS50850">
    <property type="entry name" value="MFS"/>
    <property type="match status" value="1"/>
</dbReference>
<evidence type="ECO:0000256" key="3">
    <source>
        <dbReference type="SAM" id="MobiDB-lite"/>
    </source>
</evidence>
<dbReference type="PANTHER" id="PTHR11360">
    <property type="entry name" value="MONOCARBOXYLATE TRANSPORTER"/>
    <property type="match status" value="1"/>
</dbReference>
<dbReference type="RefSeq" id="XP_045268756.1">
    <property type="nucleotide sequence ID" value="XM_045412750.1"/>
</dbReference>
<dbReference type="AlphaFoldDB" id="A0A8H4FPE4"/>
<comment type="similarity">
    <text evidence="2">Belongs to the major facilitator superfamily. Monocarboxylate porter (TC 2.A.1.13) family.</text>
</comment>
<gene>
    <name evidence="6" type="ORF">GCG54_00012883</name>
</gene>
<evidence type="ECO:0000256" key="2">
    <source>
        <dbReference type="ARBA" id="ARBA00006727"/>
    </source>
</evidence>
<feature type="transmembrane region" description="Helical" evidence="4">
    <location>
        <begin position="216"/>
        <end position="241"/>
    </location>
</feature>
<keyword evidence="4" id="KW-0472">Membrane</keyword>
<dbReference type="Gene3D" id="1.20.1250.20">
    <property type="entry name" value="MFS general substrate transporter like domains"/>
    <property type="match status" value="1"/>
</dbReference>
<evidence type="ECO:0000256" key="4">
    <source>
        <dbReference type="SAM" id="Phobius"/>
    </source>
</evidence>
<dbReference type="InterPro" id="IPR036259">
    <property type="entry name" value="MFS_trans_sf"/>
</dbReference>
<feature type="transmembrane region" description="Helical" evidence="4">
    <location>
        <begin position="303"/>
        <end position="321"/>
    </location>
</feature>
<feature type="transmembrane region" description="Helical" evidence="4">
    <location>
        <begin position="103"/>
        <end position="125"/>
    </location>
</feature>
<feature type="transmembrane region" description="Helical" evidence="4">
    <location>
        <begin position="156"/>
        <end position="178"/>
    </location>
</feature>
<dbReference type="PANTHER" id="PTHR11360:SF177">
    <property type="entry name" value="RIBOFLAVIN TRANSPORTER MCH5"/>
    <property type="match status" value="1"/>
</dbReference>
<proteinExistence type="inferred from homology"/>
<evidence type="ECO:0000256" key="1">
    <source>
        <dbReference type="ARBA" id="ARBA00004141"/>
    </source>
</evidence>
<feature type="transmembrane region" description="Helical" evidence="4">
    <location>
        <begin position="423"/>
        <end position="448"/>
    </location>
</feature>
<dbReference type="Proteomes" id="UP000613401">
    <property type="component" value="Unassembled WGS sequence"/>
</dbReference>
<feature type="transmembrane region" description="Helical" evidence="4">
    <location>
        <begin position="190"/>
        <end position="210"/>
    </location>
</feature>
<keyword evidence="7" id="KW-1185">Reference proteome</keyword>
<dbReference type="GeneID" id="69020001"/>
<reference evidence="6" key="2">
    <citation type="submission" date="2020-03" db="EMBL/GenBank/DDBJ databases">
        <authorList>
            <person name="Fu F.-F."/>
            <person name="Chen J."/>
        </authorList>
    </citation>
    <scope>NUCLEOTIDE SEQUENCE</scope>
    <source>
        <strain evidence="6">Lc1</strain>
    </source>
</reference>
<dbReference type="InterPro" id="IPR020846">
    <property type="entry name" value="MFS_dom"/>
</dbReference>
<keyword evidence="4" id="KW-1133">Transmembrane helix</keyword>
<feature type="transmembrane region" description="Helical" evidence="4">
    <location>
        <begin position="132"/>
        <end position="150"/>
    </location>
</feature>
<dbReference type="GO" id="GO:0022857">
    <property type="term" value="F:transmembrane transporter activity"/>
    <property type="evidence" value="ECO:0007669"/>
    <property type="project" value="InterPro"/>
</dbReference>
<comment type="caution">
    <text evidence="6">The sequence shown here is derived from an EMBL/GenBank/DDBJ whole genome shotgun (WGS) entry which is preliminary data.</text>
</comment>
<dbReference type="Pfam" id="PF07690">
    <property type="entry name" value="MFS_1"/>
    <property type="match status" value="1"/>
</dbReference>
<feature type="transmembrane region" description="Helical" evidence="4">
    <location>
        <begin position="357"/>
        <end position="382"/>
    </location>
</feature>
<feature type="transmembrane region" description="Helical" evidence="4">
    <location>
        <begin position="394"/>
        <end position="417"/>
    </location>
</feature>
<dbReference type="InterPro" id="IPR050327">
    <property type="entry name" value="Proton-linked_MCT"/>
</dbReference>
<dbReference type="InterPro" id="IPR011701">
    <property type="entry name" value="MFS"/>
</dbReference>
<feature type="domain" description="Major facilitator superfamily (MFS) profile" evidence="5">
    <location>
        <begin position="61"/>
        <end position="453"/>
    </location>
</feature>
<evidence type="ECO:0000313" key="6">
    <source>
        <dbReference type="EMBL" id="KAF3809597.1"/>
    </source>
</evidence>
<feature type="transmembrane region" description="Helical" evidence="4">
    <location>
        <begin position="60"/>
        <end position="83"/>
    </location>
</feature>
<feature type="transmembrane region" description="Helical" evidence="4">
    <location>
        <begin position="333"/>
        <end position="351"/>
    </location>
</feature>